<dbReference type="Proteomes" id="UP000271241">
    <property type="component" value="Unassembled WGS sequence"/>
</dbReference>
<proteinExistence type="predicted"/>
<evidence type="ECO:0000313" key="1">
    <source>
        <dbReference type="EMBL" id="RKP04502.1"/>
    </source>
</evidence>
<gene>
    <name evidence="1" type="ORF">THASP1DRAFT_33724</name>
</gene>
<dbReference type="EMBL" id="KZ993678">
    <property type="protein sequence ID" value="RKP04502.1"/>
    <property type="molecule type" value="Genomic_DNA"/>
</dbReference>
<dbReference type="AlphaFoldDB" id="A0A4P9XFY9"/>
<sequence>MQGIAKAFTRVTARSKHRDVSVTVENGHPALTLRRLHYHRRSGNCRAPLLPRVRPREKATGEFVMARRSSAVCGAAAYELSNATAEEVTRNSHGFGPPIGRRPTQKGHSVWLLVAWEVTIDDQCRFAVEVVEAEGEDDESGPPIDGGKMDPYGDGGIYEKMPAPAAVGNAGKSVRMTAELLSALLDLLQTHHGEHRGDRAAVTAWPTSLDGMYTAGEVVQRHCMLDNGVCFAVHAAMSDVRETELHITLSEERFESRSVQISEPVSLRLLFPNAAKEEAQYVHVARPLCWRIDC</sequence>
<name>A0A4P9XFY9_9FUNG</name>
<evidence type="ECO:0000313" key="2">
    <source>
        <dbReference type="Proteomes" id="UP000271241"/>
    </source>
</evidence>
<organism evidence="1 2">
    <name type="scientific">Thamnocephalis sphaerospora</name>
    <dbReference type="NCBI Taxonomy" id="78915"/>
    <lineage>
        <taxon>Eukaryota</taxon>
        <taxon>Fungi</taxon>
        <taxon>Fungi incertae sedis</taxon>
        <taxon>Zoopagomycota</taxon>
        <taxon>Zoopagomycotina</taxon>
        <taxon>Zoopagomycetes</taxon>
        <taxon>Zoopagales</taxon>
        <taxon>Sigmoideomycetaceae</taxon>
        <taxon>Thamnocephalis</taxon>
    </lineage>
</organism>
<accession>A0A4P9XFY9</accession>
<protein>
    <submittedName>
        <fullName evidence="1">Uncharacterized protein</fullName>
    </submittedName>
</protein>
<keyword evidence="2" id="KW-1185">Reference proteome</keyword>
<reference evidence="2" key="1">
    <citation type="journal article" date="2018" name="Nat. Microbiol.">
        <title>Leveraging single-cell genomics to expand the fungal tree of life.</title>
        <authorList>
            <person name="Ahrendt S.R."/>
            <person name="Quandt C.A."/>
            <person name="Ciobanu D."/>
            <person name="Clum A."/>
            <person name="Salamov A."/>
            <person name="Andreopoulos B."/>
            <person name="Cheng J.F."/>
            <person name="Woyke T."/>
            <person name="Pelin A."/>
            <person name="Henrissat B."/>
            <person name="Reynolds N.K."/>
            <person name="Benny G.L."/>
            <person name="Smith M.E."/>
            <person name="James T.Y."/>
            <person name="Grigoriev I.V."/>
        </authorList>
    </citation>
    <scope>NUCLEOTIDE SEQUENCE [LARGE SCALE GENOMIC DNA]</scope>
    <source>
        <strain evidence="2">RSA 1356</strain>
    </source>
</reference>